<dbReference type="InterPro" id="IPR004274">
    <property type="entry name" value="FCP1_dom"/>
</dbReference>
<dbReference type="EMBL" id="LAZR01068612">
    <property type="protein sequence ID" value="KKK49314.1"/>
    <property type="molecule type" value="Genomic_DNA"/>
</dbReference>
<dbReference type="Gene3D" id="3.40.50.1000">
    <property type="entry name" value="HAD superfamily/HAD-like"/>
    <property type="match status" value="1"/>
</dbReference>
<dbReference type="Pfam" id="PF03031">
    <property type="entry name" value="NIF"/>
    <property type="match status" value="1"/>
</dbReference>
<protein>
    <recommendedName>
        <fullName evidence="1">FCP1 homology domain-containing protein</fullName>
    </recommendedName>
</protein>
<feature type="domain" description="FCP1 homology" evidence="1">
    <location>
        <begin position="4"/>
        <end position="51"/>
    </location>
</feature>
<gene>
    <name evidence="2" type="ORF">LCGC14_3136330</name>
</gene>
<name>A0A0F8Y569_9ZZZZ</name>
<organism evidence="2">
    <name type="scientific">marine sediment metagenome</name>
    <dbReference type="NCBI Taxonomy" id="412755"/>
    <lineage>
        <taxon>unclassified sequences</taxon>
        <taxon>metagenomes</taxon>
        <taxon>ecological metagenomes</taxon>
    </lineage>
</organism>
<sequence length="120" mass="13815">DVYVDLDGTLIYYTRFKDMEGRLGKPRPGAREFLMAIRKSARVIIYTARLCERYFSEAALRKIGKHLQENSLPYDEIYVGRGKPLCAAFVGDKNIEIPQNPVEADYDEALIKVRRELEDA</sequence>
<proteinExistence type="predicted"/>
<evidence type="ECO:0000259" key="1">
    <source>
        <dbReference type="Pfam" id="PF03031"/>
    </source>
</evidence>
<dbReference type="InterPro" id="IPR023214">
    <property type="entry name" value="HAD_sf"/>
</dbReference>
<dbReference type="InterPro" id="IPR036412">
    <property type="entry name" value="HAD-like_sf"/>
</dbReference>
<accession>A0A0F8Y569</accession>
<dbReference type="SUPFAM" id="SSF56784">
    <property type="entry name" value="HAD-like"/>
    <property type="match status" value="1"/>
</dbReference>
<reference evidence="2" key="1">
    <citation type="journal article" date="2015" name="Nature">
        <title>Complex archaea that bridge the gap between prokaryotes and eukaryotes.</title>
        <authorList>
            <person name="Spang A."/>
            <person name="Saw J.H."/>
            <person name="Jorgensen S.L."/>
            <person name="Zaremba-Niedzwiedzka K."/>
            <person name="Martijn J."/>
            <person name="Lind A.E."/>
            <person name="van Eijk R."/>
            <person name="Schleper C."/>
            <person name="Guy L."/>
            <person name="Ettema T.J."/>
        </authorList>
    </citation>
    <scope>NUCLEOTIDE SEQUENCE</scope>
</reference>
<comment type="caution">
    <text evidence="2">The sequence shown here is derived from an EMBL/GenBank/DDBJ whole genome shotgun (WGS) entry which is preliminary data.</text>
</comment>
<dbReference type="AlphaFoldDB" id="A0A0F8Y569"/>
<feature type="non-terminal residue" evidence="2">
    <location>
        <position position="1"/>
    </location>
</feature>
<evidence type="ECO:0000313" key="2">
    <source>
        <dbReference type="EMBL" id="KKK49314.1"/>
    </source>
</evidence>